<dbReference type="Proteomes" id="UP000789508">
    <property type="component" value="Unassembled WGS sequence"/>
</dbReference>
<dbReference type="OrthoDB" id="298084at2759"/>
<feature type="non-terminal residue" evidence="1">
    <location>
        <position position="1"/>
    </location>
</feature>
<evidence type="ECO:0000313" key="1">
    <source>
        <dbReference type="EMBL" id="CAG8651276.1"/>
    </source>
</evidence>
<protein>
    <submittedName>
        <fullName evidence="1">953_t:CDS:1</fullName>
    </submittedName>
</protein>
<proteinExistence type="predicted"/>
<organism evidence="1 2">
    <name type="scientific">Ambispora leptoticha</name>
    <dbReference type="NCBI Taxonomy" id="144679"/>
    <lineage>
        <taxon>Eukaryota</taxon>
        <taxon>Fungi</taxon>
        <taxon>Fungi incertae sedis</taxon>
        <taxon>Mucoromycota</taxon>
        <taxon>Glomeromycotina</taxon>
        <taxon>Glomeromycetes</taxon>
        <taxon>Archaeosporales</taxon>
        <taxon>Ambisporaceae</taxon>
        <taxon>Ambispora</taxon>
    </lineage>
</organism>
<dbReference type="EMBL" id="CAJVPS010009568">
    <property type="protein sequence ID" value="CAG8651276.1"/>
    <property type="molecule type" value="Genomic_DNA"/>
</dbReference>
<reference evidence="1" key="1">
    <citation type="submission" date="2021-06" db="EMBL/GenBank/DDBJ databases">
        <authorList>
            <person name="Kallberg Y."/>
            <person name="Tangrot J."/>
            <person name="Rosling A."/>
        </authorList>
    </citation>
    <scope>NUCLEOTIDE SEQUENCE</scope>
    <source>
        <strain evidence="1">FL130A</strain>
    </source>
</reference>
<evidence type="ECO:0000313" key="2">
    <source>
        <dbReference type="Proteomes" id="UP000789508"/>
    </source>
</evidence>
<comment type="caution">
    <text evidence="1">The sequence shown here is derived from an EMBL/GenBank/DDBJ whole genome shotgun (WGS) entry which is preliminary data.</text>
</comment>
<keyword evidence="2" id="KW-1185">Reference proteome</keyword>
<name>A0A9N9DSW2_9GLOM</name>
<dbReference type="AlphaFoldDB" id="A0A9N9DSW2"/>
<sequence length="98" mass="11523">MNINLLFRGSRDGLSSANFHRLCDDQGPTVTAIRLKDHSKIIEEKRFNKKISIRKKYEELWSFRPVFGSEPALEIVLCETGYYVHGRKIEYDKYNLLD</sequence>
<accession>A0A9N9DSW2</accession>
<gene>
    <name evidence="1" type="ORF">ALEPTO_LOCUS10018</name>
</gene>